<reference evidence="3 4" key="1">
    <citation type="submission" date="2020-01" db="EMBL/GenBank/DDBJ databases">
        <title>Genome sequencing of strain KACC 21265.</title>
        <authorList>
            <person name="Heo J."/>
            <person name="Kim S.-J."/>
            <person name="Kim J.-S."/>
            <person name="Hong S.-B."/>
            <person name="Kwon S.-W."/>
        </authorList>
    </citation>
    <scope>NUCLEOTIDE SEQUENCE [LARGE SCALE GENOMIC DNA]</scope>
    <source>
        <strain evidence="3 4">KACC 21265</strain>
    </source>
</reference>
<keyword evidence="2" id="KW-1133">Transmembrane helix</keyword>
<dbReference type="InterPro" id="IPR028976">
    <property type="entry name" value="CheC-like_sf"/>
</dbReference>
<keyword evidence="4" id="KW-1185">Reference proteome</keyword>
<dbReference type="AlphaFoldDB" id="A0A857J2I6"/>
<proteinExistence type="predicted"/>
<dbReference type="Gene3D" id="3.40.1550.10">
    <property type="entry name" value="CheC-like"/>
    <property type="match status" value="1"/>
</dbReference>
<gene>
    <name evidence="3" type="ORF">GT347_05255</name>
</gene>
<keyword evidence="2" id="KW-0812">Transmembrane</keyword>
<evidence type="ECO:0000256" key="2">
    <source>
        <dbReference type="SAM" id="Phobius"/>
    </source>
</evidence>
<dbReference type="KEGG" id="xyk:GT347_05255"/>
<dbReference type="EMBL" id="CP047650">
    <property type="protein sequence ID" value="QHI97443.1"/>
    <property type="molecule type" value="Genomic_DNA"/>
</dbReference>
<evidence type="ECO:0000313" key="3">
    <source>
        <dbReference type="EMBL" id="QHI97443.1"/>
    </source>
</evidence>
<name>A0A857J2I6_9BURK</name>
<dbReference type="GO" id="GO:0006935">
    <property type="term" value="P:chemotaxis"/>
    <property type="evidence" value="ECO:0007669"/>
    <property type="project" value="UniProtKB-KW"/>
</dbReference>
<keyword evidence="1" id="KW-0145">Chemotaxis</keyword>
<feature type="transmembrane region" description="Helical" evidence="2">
    <location>
        <begin position="42"/>
        <end position="64"/>
    </location>
</feature>
<evidence type="ECO:0000313" key="4">
    <source>
        <dbReference type="Proteomes" id="UP000464787"/>
    </source>
</evidence>
<dbReference type="Proteomes" id="UP000464787">
    <property type="component" value="Chromosome"/>
</dbReference>
<sequence>MISTSARDSLDRMVSLGLQNALPAPPGATVQVEPVDSLVPPAGAYMVVLMLASHTFRLVIAMYLPRDRATRDYLEQVGRLTPGDESEQALRDSVCESANMCCGTVNREIGRFYQQTGMSTPHIIDSRSAGYVQGLAHQHLRHFRVELGGTRVLATLCADARREMDFDWWPEAQPEVAGELEFF</sequence>
<evidence type="ECO:0000256" key="1">
    <source>
        <dbReference type="ARBA" id="ARBA00022500"/>
    </source>
</evidence>
<accession>A0A857J2I6</accession>
<dbReference type="RefSeq" id="WP_160550961.1">
    <property type="nucleotide sequence ID" value="NZ_CP047650.1"/>
</dbReference>
<keyword evidence="2" id="KW-0472">Membrane</keyword>
<protein>
    <recommendedName>
        <fullName evidence="5">Chemotaxis phosphatase CheX-like domain-containing protein</fullName>
    </recommendedName>
</protein>
<organism evidence="3 4">
    <name type="scientific">Xylophilus rhododendri</name>
    <dbReference type="NCBI Taxonomy" id="2697032"/>
    <lineage>
        <taxon>Bacteria</taxon>
        <taxon>Pseudomonadati</taxon>
        <taxon>Pseudomonadota</taxon>
        <taxon>Betaproteobacteria</taxon>
        <taxon>Burkholderiales</taxon>
        <taxon>Xylophilus</taxon>
    </lineage>
</organism>
<evidence type="ECO:0008006" key="5">
    <source>
        <dbReference type="Google" id="ProtNLM"/>
    </source>
</evidence>